<dbReference type="InParanoid" id="V5HZW0"/>
<evidence type="ECO:0000256" key="9">
    <source>
        <dbReference type="SAM" id="MobiDB-lite"/>
    </source>
</evidence>
<keyword evidence="14" id="KW-1185">Reference proteome</keyword>
<dbReference type="GO" id="GO:0005524">
    <property type="term" value="F:ATP binding"/>
    <property type="evidence" value="ECO:0007669"/>
    <property type="project" value="UniProtKB-KW"/>
</dbReference>
<dbReference type="FunCoup" id="V5HZW0">
    <property type="interactions" value="441"/>
</dbReference>
<dbReference type="GO" id="GO:0015421">
    <property type="term" value="F:ABC-type oligopeptide transporter activity"/>
    <property type="evidence" value="ECO:0007669"/>
    <property type="project" value="TreeGrafter"/>
</dbReference>
<dbReference type="Pfam" id="PF00005">
    <property type="entry name" value="ABC_tran"/>
    <property type="match status" value="1"/>
</dbReference>
<dbReference type="PROSITE" id="PS00211">
    <property type="entry name" value="ABC_TRANSPORTER_1"/>
    <property type="match status" value="1"/>
</dbReference>
<dbReference type="HOGENOM" id="CLU_000604_84_3_1"/>
<sequence>MRSSKLLASWTPKLTYRQLSEPRASVLANLYPTAYAPVLQPQAGLGRLYSNGAAPIRTSNVISQLTGFRSPLHARSPLIPFGTTQQTRSFFVTPRFLDAKTQTPKTSIEPGKDDPTKVAQESEGEEVDKGFELSEKAAQASQVNLSAKLASDGLRGKRAGFREIWRLIKIARPEAKVLSVAFFLLLISSGITMSIPFSIGKLMDAATKSADEGGNELFGLSLPVFYGALASVLALGAAANYGRIIILRIVGERIVSRLRSKLFRRTFVQDAEFFDANRVGDLISRLSSDTIIVGKSITQNLSDGLRAAVSGAAGFGLMAYVSLKLSSILALLLPPVGLGAFFYGRAIRNLSRKIQKNLGSLTKIAEERLGNVKTSQSFAAEIQEVHRYNTQVRKIFDLGKKESLISATFFSTTGLMGNMTILALLYVGGGMVKSGSISLGDLTSFLMYTAYAGSSMFGLSSFYSELMKGVGAASRLFELQDREPKISPTKGEKVVSARGPIRFENVTFSYPTRPAVTIFKDLNFEIPQGTNVAVVGPSGGGKSTIASLLLRFYNPSNGRILIDGKDIGQMNAKSLRRKIGIVAQEPVLFSGTIAENIAYGNPKATRGDIIAAARKANCTFISDFPDGLDTHVGPRGAQLSGGQKQRIAIARALVKDPDILILDEATSALDAESETLVNSALAALLRGNNTTISIAHRLSTIKRSDTIIVLGPDGKVAEQGSYKELSSRPDGAFTKLMEWQMSGGDTSPQPLSAQRGPPSEELLEEEFHEDEADEQDENDVNEETRKEKQESQA</sequence>
<dbReference type="SUPFAM" id="SSF52540">
    <property type="entry name" value="P-loop containing nucleoside triphosphate hydrolases"/>
    <property type="match status" value="1"/>
</dbReference>
<evidence type="ECO:0000256" key="2">
    <source>
        <dbReference type="ARBA" id="ARBA00005580"/>
    </source>
</evidence>
<dbReference type="InterPro" id="IPR003439">
    <property type="entry name" value="ABC_transporter-like_ATP-bd"/>
</dbReference>
<dbReference type="eggNOG" id="KOG0058">
    <property type="taxonomic scope" value="Eukaryota"/>
</dbReference>
<dbReference type="InterPro" id="IPR011527">
    <property type="entry name" value="ABC1_TM_dom"/>
</dbReference>
<feature type="transmembrane region" description="Helical" evidence="10">
    <location>
        <begin position="304"/>
        <end position="322"/>
    </location>
</feature>
<dbReference type="InterPro" id="IPR027417">
    <property type="entry name" value="P-loop_NTPase"/>
</dbReference>
<comment type="caution">
    <text evidence="13">The sequence shown here is derived from an EMBL/GenBank/DDBJ whole genome shotgun (WGS) entry which is preliminary data.</text>
</comment>
<feature type="transmembrane region" description="Helical" evidence="10">
    <location>
        <begin position="217"/>
        <end position="239"/>
    </location>
</feature>
<protein>
    <recommendedName>
        <fullName evidence="8">ABC multidrug transporter MDR2</fullName>
    </recommendedName>
</protein>
<evidence type="ECO:0000256" key="5">
    <source>
        <dbReference type="ARBA" id="ARBA00022840"/>
    </source>
</evidence>
<feature type="transmembrane region" description="Helical" evidence="10">
    <location>
        <begin position="328"/>
        <end position="347"/>
    </location>
</feature>
<evidence type="ECO:0000256" key="10">
    <source>
        <dbReference type="SAM" id="Phobius"/>
    </source>
</evidence>
<dbReference type="SUPFAM" id="SSF90123">
    <property type="entry name" value="ABC transporter transmembrane region"/>
    <property type="match status" value="1"/>
</dbReference>
<feature type="domain" description="ABC transporter" evidence="11">
    <location>
        <begin position="501"/>
        <end position="738"/>
    </location>
</feature>
<dbReference type="InterPro" id="IPR036640">
    <property type="entry name" value="ABC1_TM_sf"/>
</dbReference>
<dbReference type="SMART" id="SM00382">
    <property type="entry name" value="AAA"/>
    <property type="match status" value="1"/>
</dbReference>
<comment type="subcellular location">
    <subcellularLocation>
        <location evidence="1">Membrane</location>
        <topology evidence="1">Multi-pass membrane protein</topology>
    </subcellularLocation>
</comment>
<evidence type="ECO:0000259" key="11">
    <source>
        <dbReference type="PROSITE" id="PS50893"/>
    </source>
</evidence>
<dbReference type="EMBL" id="BAUL01000135">
    <property type="protein sequence ID" value="GAD95620.1"/>
    <property type="molecule type" value="Genomic_DNA"/>
</dbReference>
<dbReference type="Proteomes" id="UP000018001">
    <property type="component" value="Unassembled WGS sequence"/>
</dbReference>
<dbReference type="PANTHER" id="PTHR43394">
    <property type="entry name" value="ATP-DEPENDENT PERMEASE MDL1, MITOCHONDRIAL"/>
    <property type="match status" value="1"/>
</dbReference>
<name>V5HZW0_BYSSN</name>
<dbReference type="GO" id="GO:0090374">
    <property type="term" value="P:oligopeptide export from mitochondrion"/>
    <property type="evidence" value="ECO:0007669"/>
    <property type="project" value="TreeGrafter"/>
</dbReference>
<dbReference type="FunFam" id="3.40.50.300:FF:000218">
    <property type="entry name" value="Multidrug ABC transporter ATP-binding protein"/>
    <property type="match status" value="1"/>
</dbReference>
<proteinExistence type="inferred from homology"/>
<evidence type="ECO:0000256" key="7">
    <source>
        <dbReference type="ARBA" id="ARBA00023136"/>
    </source>
</evidence>
<dbReference type="PROSITE" id="PS50929">
    <property type="entry name" value="ABC_TM1F"/>
    <property type="match status" value="1"/>
</dbReference>
<feature type="transmembrane region" description="Helical" evidence="10">
    <location>
        <begin position="445"/>
        <end position="466"/>
    </location>
</feature>
<evidence type="ECO:0000256" key="3">
    <source>
        <dbReference type="ARBA" id="ARBA00022692"/>
    </source>
</evidence>
<evidence type="ECO:0000259" key="12">
    <source>
        <dbReference type="PROSITE" id="PS50929"/>
    </source>
</evidence>
<feature type="region of interest" description="Disordered" evidence="9">
    <location>
        <begin position="738"/>
        <end position="793"/>
    </location>
</feature>
<dbReference type="Pfam" id="PF00664">
    <property type="entry name" value="ABC_membrane"/>
    <property type="match status" value="1"/>
</dbReference>
<dbReference type="InterPro" id="IPR003593">
    <property type="entry name" value="AAA+_ATPase"/>
</dbReference>
<reference evidence="14" key="1">
    <citation type="journal article" date="2014" name="Genome Announc.">
        <title>Draft genome sequence of the formaldehyde-resistant fungus Byssochlamys spectabilis No. 5 (anamorph Paecilomyces variotii No. 5) (NBRC109023).</title>
        <authorList>
            <person name="Oka T."/>
            <person name="Ekino K."/>
            <person name="Fukuda K."/>
            <person name="Nomura Y."/>
        </authorList>
    </citation>
    <scope>NUCLEOTIDE SEQUENCE [LARGE SCALE GENOMIC DNA]</scope>
    <source>
        <strain evidence="14">No. 5 / NBRC 109023</strain>
    </source>
</reference>
<evidence type="ECO:0000256" key="6">
    <source>
        <dbReference type="ARBA" id="ARBA00022989"/>
    </source>
</evidence>
<dbReference type="Gene3D" id="1.20.1560.10">
    <property type="entry name" value="ABC transporter type 1, transmembrane domain"/>
    <property type="match status" value="1"/>
</dbReference>
<keyword evidence="4" id="KW-0547">Nucleotide-binding</keyword>
<keyword evidence="6 10" id="KW-1133">Transmembrane helix</keyword>
<dbReference type="OrthoDB" id="6500128at2759"/>
<dbReference type="FunFam" id="1.20.1560.10:FF:000095">
    <property type="entry name" value="ABC multidrug transporter Mdr2"/>
    <property type="match status" value="1"/>
</dbReference>
<dbReference type="CDD" id="cd18573">
    <property type="entry name" value="ABC_6TM_ABCB10_like"/>
    <property type="match status" value="1"/>
</dbReference>
<dbReference type="CDD" id="cd03249">
    <property type="entry name" value="ABC_MTABC3_MDL1_MDL2"/>
    <property type="match status" value="1"/>
</dbReference>
<feature type="transmembrane region" description="Helical" evidence="10">
    <location>
        <begin position="403"/>
        <end position="425"/>
    </location>
</feature>
<dbReference type="GO" id="GO:0016887">
    <property type="term" value="F:ATP hydrolysis activity"/>
    <property type="evidence" value="ECO:0007669"/>
    <property type="project" value="InterPro"/>
</dbReference>
<gene>
    <name evidence="13" type="ORF">PVAR5_4266</name>
</gene>
<evidence type="ECO:0000256" key="4">
    <source>
        <dbReference type="ARBA" id="ARBA00022741"/>
    </source>
</evidence>
<evidence type="ECO:0000256" key="8">
    <source>
        <dbReference type="ARBA" id="ARBA00049740"/>
    </source>
</evidence>
<feature type="domain" description="ABC transmembrane type-1" evidence="12">
    <location>
        <begin position="180"/>
        <end position="468"/>
    </location>
</feature>
<feature type="transmembrane region" description="Helical" evidence="10">
    <location>
        <begin position="177"/>
        <end position="197"/>
    </location>
</feature>
<dbReference type="InterPro" id="IPR017871">
    <property type="entry name" value="ABC_transporter-like_CS"/>
</dbReference>
<feature type="compositionally biased region" description="Basic and acidic residues" evidence="9">
    <location>
        <begin position="782"/>
        <end position="793"/>
    </location>
</feature>
<dbReference type="GO" id="GO:0005743">
    <property type="term" value="C:mitochondrial inner membrane"/>
    <property type="evidence" value="ECO:0007669"/>
    <property type="project" value="TreeGrafter"/>
</dbReference>
<feature type="region of interest" description="Disordered" evidence="9">
    <location>
        <begin position="102"/>
        <end position="123"/>
    </location>
</feature>
<dbReference type="PROSITE" id="PS50893">
    <property type="entry name" value="ABC_TRANSPORTER_2"/>
    <property type="match status" value="1"/>
</dbReference>
<feature type="compositionally biased region" description="Polar residues" evidence="9">
    <location>
        <begin position="743"/>
        <end position="752"/>
    </location>
</feature>
<evidence type="ECO:0000313" key="14">
    <source>
        <dbReference type="Proteomes" id="UP000018001"/>
    </source>
</evidence>
<evidence type="ECO:0000256" key="1">
    <source>
        <dbReference type="ARBA" id="ARBA00004141"/>
    </source>
</evidence>
<dbReference type="Gene3D" id="3.40.50.300">
    <property type="entry name" value="P-loop containing nucleotide triphosphate hydrolases"/>
    <property type="match status" value="1"/>
</dbReference>
<keyword evidence="5" id="KW-0067">ATP-binding</keyword>
<dbReference type="AlphaFoldDB" id="V5HZW0"/>
<organism evidence="13 14">
    <name type="scientific">Byssochlamys spectabilis (strain No. 5 / NBRC 109023)</name>
    <name type="common">Paecilomyces variotii</name>
    <dbReference type="NCBI Taxonomy" id="1356009"/>
    <lineage>
        <taxon>Eukaryota</taxon>
        <taxon>Fungi</taxon>
        <taxon>Dikarya</taxon>
        <taxon>Ascomycota</taxon>
        <taxon>Pezizomycotina</taxon>
        <taxon>Eurotiomycetes</taxon>
        <taxon>Eurotiomycetidae</taxon>
        <taxon>Eurotiales</taxon>
        <taxon>Thermoascaceae</taxon>
        <taxon>Paecilomyces</taxon>
    </lineage>
</organism>
<feature type="compositionally biased region" description="Acidic residues" evidence="9">
    <location>
        <begin position="761"/>
        <end position="781"/>
    </location>
</feature>
<keyword evidence="3 10" id="KW-0812">Transmembrane</keyword>
<dbReference type="PANTHER" id="PTHR43394:SF1">
    <property type="entry name" value="ATP-BINDING CASSETTE SUB-FAMILY B MEMBER 10, MITOCHONDRIAL"/>
    <property type="match status" value="1"/>
</dbReference>
<dbReference type="InterPro" id="IPR039421">
    <property type="entry name" value="Type_1_exporter"/>
</dbReference>
<keyword evidence="7 10" id="KW-0472">Membrane</keyword>
<comment type="similarity">
    <text evidence="2">Belongs to the ABC transporter superfamily. ABCB family. Mitochondrial peptide exporter (TC 3.A.1.212) subfamily.</text>
</comment>
<accession>V5HZW0</accession>
<evidence type="ECO:0000313" key="13">
    <source>
        <dbReference type="EMBL" id="GAD95620.1"/>
    </source>
</evidence>